<reference evidence="10" key="1">
    <citation type="submission" date="2024-04" db="EMBL/GenBank/DDBJ databases">
        <authorList>
            <consortium name="Molecular Ecology Group"/>
        </authorList>
    </citation>
    <scope>NUCLEOTIDE SEQUENCE</scope>
</reference>
<evidence type="ECO:0000256" key="8">
    <source>
        <dbReference type="PIRSR" id="PIRSR602401-1"/>
    </source>
</evidence>
<protein>
    <recommendedName>
        <fullName evidence="12">Cytochrome P450 302a1, mitochondrial</fullName>
    </recommendedName>
</protein>
<name>A0AAV2NKT7_9HYME</name>
<dbReference type="Proteomes" id="UP001497644">
    <property type="component" value="Chromosome 2"/>
</dbReference>
<dbReference type="GO" id="GO:0020037">
    <property type="term" value="F:heme binding"/>
    <property type="evidence" value="ECO:0007669"/>
    <property type="project" value="InterPro"/>
</dbReference>
<keyword evidence="6 8" id="KW-0408">Iron</keyword>
<sequence length="510" mass="58632">MYTRVKQCIGRGTIKKLYARSCSTDPSHVEPKPFEDIPGPRSLPVIGTLYKYLPFIGEYSFVKLHMNGLSKLKRYGHLVREEIVPGESVVWVFRPEDIAKIFKAEAGLHPKRRSHLALLKYRTDRSNIYNNGGLISTNGTEWWRLRREFQKVLSKPQNVIDYLEDTDLVVQEFVRLCSHEKADDFLSLFSRLFLELTCLVVFDIKMQSLSEKERHQNSRSSRLINAAFTTNSAILKLDNGPMLWRFFETPLYKKMRRAQNYMEEVALEMVTQKNQDTSICGKQSLLEQYLKNETLDIKDIVGMACDMLLAGVDTTTYTTAFALYHLAKNTDAQEKLRSEATALLKDRTSPITPETLKNATFTKAVLKETFRMNPISVGIGRILQTDVVLSGYRVPRGTVVVTQNQVICRLPEYFDKPNSFIPERWLRDSNNIMDQTTREKSVNPYMVLPFGHGPRSCIARRFAEQNLQVLLLRICRNLQFTWCGEPLGSLSFLINVPDGPIKINFKNLHV</sequence>
<dbReference type="PANTHER" id="PTHR24279:SF120">
    <property type="entry name" value="CYTOCHROME P450"/>
    <property type="match status" value="1"/>
</dbReference>
<evidence type="ECO:0000256" key="6">
    <source>
        <dbReference type="ARBA" id="ARBA00023004"/>
    </source>
</evidence>
<comment type="cofactor">
    <cofactor evidence="1 8">
        <name>heme</name>
        <dbReference type="ChEBI" id="CHEBI:30413"/>
    </cofactor>
</comment>
<evidence type="ECO:0000256" key="9">
    <source>
        <dbReference type="RuleBase" id="RU000461"/>
    </source>
</evidence>
<evidence type="ECO:0000313" key="10">
    <source>
        <dbReference type="EMBL" id="CAL1680315.1"/>
    </source>
</evidence>
<dbReference type="Pfam" id="PF00067">
    <property type="entry name" value="p450"/>
    <property type="match status" value="1"/>
</dbReference>
<organism evidence="10 11">
    <name type="scientific">Lasius platythorax</name>
    <dbReference type="NCBI Taxonomy" id="488582"/>
    <lineage>
        <taxon>Eukaryota</taxon>
        <taxon>Metazoa</taxon>
        <taxon>Ecdysozoa</taxon>
        <taxon>Arthropoda</taxon>
        <taxon>Hexapoda</taxon>
        <taxon>Insecta</taxon>
        <taxon>Pterygota</taxon>
        <taxon>Neoptera</taxon>
        <taxon>Endopterygota</taxon>
        <taxon>Hymenoptera</taxon>
        <taxon>Apocrita</taxon>
        <taxon>Aculeata</taxon>
        <taxon>Formicoidea</taxon>
        <taxon>Formicidae</taxon>
        <taxon>Formicinae</taxon>
        <taxon>Lasius</taxon>
        <taxon>Lasius</taxon>
    </lineage>
</organism>
<keyword evidence="5 9" id="KW-0560">Oxidoreductase</keyword>
<dbReference type="EMBL" id="OZ034825">
    <property type="protein sequence ID" value="CAL1680315.1"/>
    <property type="molecule type" value="Genomic_DNA"/>
</dbReference>
<evidence type="ECO:0000313" key="11">
    <source>
        <dbReference type="Proteomes" id="UP001497644"/>
    </source>
</evidence>
<keyword evidence="3 8" id="KW-0349">Heme</keyword>
<dbReference type="FunFam" id="1.10.630.10:FF:000006">
    <property type="entry name" value="Cytochrome P450 302a1, mitochondrial"/>
    <property type="match status" value="1"/>
</dbReference>
<gene>
    <name evidence="10" type="ORF">LPLAT_LOCUS6365</name>
</gene>
<dbReference type="PRINTS" id="PR00385">
    <property type="entry name" value="P450"/>
</dbReference>
<dbReference type="PRINTS" id="PR00463">
    <property type="entry name" value="EP450I"/>
</dbReference>
<evidence type="ECO:0000256" key="4">
    <source>
        <dbReference type="ARBA" id="ARBA00022723"/>
    </source>
</evidence>
<evidence type="ECO:0000256" key="3">
    <source>
        <dbReference type="ARBA" id="ARBA00022617"/>
    </source>
</evidence>
<dbReference type="GO" id="GO:0004497">
    <property type="term" value="F:monooxygenase activity"/>
    <property type="evidence" value="ECO:0007669"/>
    <property type="project" value="UniProtKB-KW"/>
</dbReference>
<dbReference type="AlphaFoldDB" id="A0AAV2NKT7"/>
<dbReference type="InterPro" id="IPR050479">
    <property type="entry name" value="CYP11_CYP27_families"/>
</dbReference>
<dbReference type="InterPro" id="IPR036396">
    <property type="entry name" value="Cyt_P450_sf"/>
</dbReference>
<keyword evidence="7 9" id="KW-0503">Monooxygenase</keyword>
<dbReference type="CDD" id="cd11054">
    <property type="entry name" value="CYP24A1-like"/>
    <property type="match status" value="1"/>
</dbReference>
<dbReference type="InterPro" id="IPR001128">
    <property type="entry name" value="Cyt_P450"/>
</dbReference>
<dbReference type="GO" id="GO:0016705">
    <property type="term" value="F:oxidoreductase activity, acting on paired donors, with incorporation or reduction of molecular oxygen"/>
    <property type="evidence" value="ECO:0007669"/>
    <property type="project" value="InterPro"/>
</dbReference>
<dbReference type="InterPro" id="IPR002401">
    <property type="entry name" value="Cyt_P450_E_grp-I"/>
</dbReference>
<proteinExistence type="inferred from homology"/>
<keyword evidence="4 8" id="KW-0479">Metal-binding</keyword>
<comment type="similarity">
    <text evidence="2 9">Belongs to the cytochrome P450 family.</text>
</comment>
<evidence type="ECO:0000256" key="7">
    <source>
        <dbReference type="ARBA" id="ARBA00023033"/>
    </source>
</evidence>
<dbReference type="PANTHER" id="PTHR24279">
    <property type="entry name" value="CYTOCHROME P450"/>
    <property type="match status" value="1"/>
</dbReference>
<evidence type="ECO:0000256" key="1">
    <source>
        <dbReference type="ARBA" id="ARBA00001971"/>
    </source>
</evidence>
<evidence type="ECO:0000256" key="5">
    <source>
        <dbReference type="ARBA" id="ARBA00023002"/>
    </source>
</evidence>
<evidence type="ECO:0000256" key="2">
    <source>
        <dbReference type="ARBA" id="ARBA00010617"/>
    </source>
</evidence>
<dbReference type="SUPFAM" id="SSF48264">
    <property type="entry name" value="Cytochrome P450"/>
    <property type="match status" value="1"/>
</dbReference>
<keyword evidence="11" id="KW-1185">Reference proteome</keyword>
<feature type="binding site" description="axial binding residue" evidence="8">
    <location>
        <position position="457"/>
    </location>
    <ligand>
        <name>heme</name>
        <dbReference type="ChEBI" id="CHEBI:30413"/>
    </ligand>
    <ligandPart>
        <name>Fe</name>
        <dbReference type="ChEBI" id="CHEBI:18248"/>
    </ligandPart>
</feature>
<dbReference type="Gene3D" id="1.10.630.10">
    <property type="entry name" value="Cytochrome P450"/>
    <property type="match status" value="1"/>
</dbReference>
<dbReference type="PROSITE" id="PS00086">
    <property type="entry name" value="CYTOCHROME_P450"/>
    <property type="match status" value="1"/>
</dbReference>
<evidence type="ECO:0008006" key="12">
    <source>
        <dbReference type="Google" id="ProtNLM"/>
    </source>
</evidence>
<accession>A0AAV2NKT7</accession>
<dbReference type="InterPro" id="IPR017972">
    <property type="entry name" value="Cyt_P450_CS"/>
</dbReference>
<dbReference type="GO" id="GO:0005506">
    <property type="term" value="F:iron ion binding"/>
    <property type="evidence" value="ECO:0007669"/>
    <property type="project" value="InterPro"/>
</dbReference>